<proteinExistence type="predicted"/>
<reference evidence="1" key="1">
    <citation type="submission" date="2020-05" db="EMBL/GenBank/DDBJ databases">
        <authorList>
            <person name="Chiriac C."/>
            <person name="Salcher M."/>
            <person name="Ghai R."/>
            <person name="Kavagutti S V."/>
        </authorList>
    </citation>
    <scope>NUCLEOTIDE SEQUENCE</scope>
</reference>
<organism evidence="1">
    <name type="scientific">freshwater metagenome</name>
    <dbReference type="NCBI Taxonomy" id="449393"/>
    <lineage>
        <taxon>unclassified sequences</taxon>
        <taxon>metagenomes</taxon>
        <taxon>ecological metagenomes</taxon>
    </lineage>
</organism>
<protein>
    <submittedName>
        <fullName evidence="1">Unannotated protein</fullName>
    </submittedName>
</protein>
<dbReference type="SUPFAM" id="SSF82171">
    <property type="entry name" value="DPP6 N-terminal domain-like"/>
    <property type="match status" value="1"/>
</dbReference>
<dbReference type="PROSITE" id="PS51257">
    <property type="entry name" value="PROKAR_LIPOPROTEIN"/>
    <property type="match status" value="1"/>
</dbReference>
<dbReference type="EMBL" id="CAEZSR010000305">
    <property type="protein sequence ID" value="CAB4599441.1"/>
    <property type="molecule type" value="Genomic_DNA"/>
</dbReference>
<sequence>MRHLLGRRAPWTALAALGLAAVVAAGCTTTSAPTPPSLVPLVPPEALPVSTPAPTTTVASSSDPNAPLLVALPDTECGYADPLPGGEITFVVGDRLFGMSLDATIARCLRQLQPTERGAVVWSPTATRALVNTTTVFDVAGVRASGFEIGATRLQWEYPAGAALVAPVQSDRVLVRRDAADPRNRSEVTFLGRTNVAISHPAGGVRLAAGQAGDGARGVFAATDTGEGTRVLVTITDPGLDVLELAADPAGDAIWMISDNGAQFRVHQLRLGDLLLAELTSEQAPISRLTTGPSTRSLAWRVGLCNSVTTVDVLDERTGGAIRVGDGTPLAGQSLSPLGWLDAARLAVAARPLGCDGPADVWIWNPLDGSATLLVKNAEFPAVRLAAVPSGPFAVDPAAQPAVL</sequence>
<accession>A0A6J6GDW6</accession>
<gene>
    <name evidence="1" type="ORF">UFOPK1493_04217</name>
</gene>
<evidence type="ECO:0000313" key="1">
    <source>
        <dbReference type="EMBL" id="CAB4599441.1"/>
    </source>
</evidence>
<name>A0A6J6GDW6_9ZZZZ</name>
<dbReference type="AlphaFoldDB" id="A0A6J6GDW6"/>